<feature type="compositionally biased region" description="Basic and acidic residues" evidence="1">
    <location>
        <begin position="576"/>
        <end position="587"/>
    </location>
</feature>
<accession>A0ABQ9HG37</accession>
<sequence length="1047" mass="117163">MKHFSSSAFTFQERCDIIKEGRPTSELTITTTCKTAPIATARSNVSIDFFGWVTYASVAIDFFRYDADGTFDFIRWVSYSIAVFDDFVKASLLLLHGVMQGKMSRSRSHGSNMAAKMADRTKMADGRLRLQSWIPSNKFDDITRGVQALGIFRSAFAGSSYTARVQDLAKLNWTRVYILLLEHPANVYRKGKGYVIINNIDVPTRRVAERTMVVQRTTFPCNTSPNATVADVANGNRVLPFPSHRPPCRCSIITIVIIFQFIKLLQIKYVSGLHASRSPAAECVSKPNGGKYSDEEAYLRCREIVVGHDGVKTNWLAGSQLTHRCRYFRQTRVSSITVQTVSATLQHRESRCRRNRSSLSYLPRSRRHSPLIWRSTSAHDSHLRHDTSATAAVSNSETRIEAVHVKAKASGYIERQTSEPAVVDCMSFGDRRMARREALARKVTSGRKICDCKHQRSGQYDCRLGHWTECMTATAVNTIARSEFNDVEIGMFTDTAILSGKLQHGNIRQQSGAKTIIDWSEGMGVDEIKWALESSKLNPSEHLCIELEHQLKESKTKPSTRRQRSSPKRSCAVMAAKDEPASHHPDPGYHITQETPVIDDPVVEVFSTQLPGRPVRDGLLPREDAAPVVLTGATWTPCRLRAADAAGANRILTLASLSRSGRTGYAGRCARDQSMSGACALVATSARTAGKYNTLPLRDKVVPLHEKAHMTRWYVIVVTTHRLIPLAGEPITLKRGSRSLQNPNTKASSINIIKNFCRSLNRSLWKHEMACTFPRRNDYGLSSVGNIKATGLRRPTDDSRRHERSYNTSLFSDKRDVKQMYTEIDFAIGSQFSRHALDGSEPIADFQGNKKRYYTNASYRTATVATGRRYVGPLFQAAGQFASSLTFSDHRTSVDQLNTTPRSEIREALNTLFRDDGNAEKNMYQENEYIVEEVVGGGGGPRENPPANSNLHYTSHNYLSNNSYITSRTTAASSSNRTRRRSGNILVSHFERSAFGSRPGFLWFLLNYSRRVLGMLLTTGHGPSILDPDYSNGYLHLTQPRCRRHGP</sequence>
<keyword evidence="3" id="KW-1185">Reference proteome</keyword>
<proteinExistence type="predicted"/>
<dbReference type="Proteomes" id="UP001159363">
    <property type="component" value="Chromosome 4"/>
</dbReference>
<gene>
    <name evidence="2" type="ORF">PR048_015074</name>
</gene>
<name>A0ABQ9HG37_9NEOP</name>
<protein>
    <submittedName>
        <fullName evidence="2">Uncharacterized protein</fullName>
    </submittedName>
</protein>
<evidence type="ECO:0000256" key="1">
    <source>
        <dbReference type="SAM" id="MobiDB-lite"/>
    </source>
</evidence>
<dbReference type="EMBL" id="JARBHB010000005">
    <property type="protein sequence ID" value="KAJ8883234.1"/>
    <property type="molecule type" value="Genomic_DNA"/>
</dbReference>
<feature type="region of interest" description="Disordered" evidence="1">
    <location>
        <begin position="550"/>
        <end position="588"/>
    </location>
</feature>
<evidence type="ECO:0000313" key="2">
    <source>
        <dbReference type="EMBL" id="KAJ8883234.1"/>
    </source>
</evidence>
<evidence type="ECO:0000313" key="3">
    <source>
        <dbReference type="Proteomes" id="UP001159363"/>
    </source>
</evidence>
<comment type="caution">
    <text evidence="2">The sequence shown here is derived from an EMBL/GenBank/DDBJ whole genome shotgun (WGS) entry which is preliminary data.</text>
</comment>
<feature type="compositionally biased region" description="Basic residues" evidence="1">
    <location>
        <begin position="558"/>
        <end position="567"/>
    </location>
</feature>
<reference evidence="2 3" key="1">
    <citation type="submission" date="2023-02" db="EMBL/GenBank/DDBJ databases">
        <title>LHISI_Scaffold_Assembly.</title>
        <authorList>
            <person name="Stuart O.P."/>
            <person name="Cleave R."/>
            <person name="Magrath M.J.L."/>
            <person name="Mikheyev A.S."/>
        </authorList>
    </citation>
    <scope>NUCLEOTIDE SEQUENCE [LARGE SCALE GENOMIC DNA]</scope>
    <source>
        <strain evidence="2">Daus_M_001</strain>
        <tissue evidence="2">Leg muscle</tissue>
    </source>
</reference>
<organism evidence="2 3">
    <name type="scientific">Dryococelus australis</name>
    <dbReference type="NCBI Taxonomy" id="614101"/>
    <lineage>
        <taxon>Eukaryota</taxon>
        <taxon>Metazoa</taxon>
        <taxon>Ecdysozoa</taxon>
        <taxon>Arthropoda</taxon>
        <taxon>Hexapoda</taxon>
        <taxon>Insecta</taxon>
        <taxon>Pterygota</taxon>
        <taxon>Neoptera</taxon>
        <taxon>Polyneoptera</taxon>
        <taxon>Phasmatodea</taxon>
        <taxon>Verophasmatodea</taxon>
        <taxon>Anareolatae</taxon>
        <taxon>Phasmatidae</taxon>
        <taxon>Eurycanthinae</taxon>
        <taxon>Dryococelus</taxon>
    </lineage>
</organism>